<sequence length="164" mass="19064">MGYLTRFVLLIGLALQLQASESLKPGDMVPDFTLPATNGFGQRLEEARGSYLMLIWLGDCDECSERLVRYQLLAESLEIEGLKGWFVWTPKGKRQPPNMRIPVLKYEPKWRQGWVFDERPAIMLINADGRLDHLITGDLNDNYQETERVVMRWMSQGRDYQQPE</sequence>
<organism evidence="2 3">
    <name type="scientific">Thalassolituus maritimus</name>
    <dbReference type="NCBI Taxonomy" id="484498"/>
    <lineage>
        <taxon>Bacteria</taxon>
        <taxon>Pseudomonadati</taxon>
        <taxon>Pseudomonadota</taxon>
        <taxon>Gammaproteobacteria</taxon>
        <taxon>Oceanospirillales</taxon>
        <taxon>Oceanospirillaceae</taxon>
        <taxon>Thalassolituus</taxon>
    </lineage>
</organism>
<dbReference type="Gene3D" id="3.40.30.10">
    <property type="entry name" value="Glutaredoxin"/>
    <property type="match status" value="1"/>
</dbReference>
<dbReference type="STRING" id="484498.SAMN05421686_103313"/>
<dbReference type="InterPro" id="IPR036249">
    <property type="entry name" value="Thioredoxin-like_sf"/>
</dbReference>
<dbReference type="OrthoDB" id="6120155at2"/>
<dbReference type="RefSeq" id="WP_076514811.1">
    <property type="nucleotide sequence ID" value="NZ_FTOH01000003.1"/>
</dbReference>
<reference evidence="3" key="1">
    <citation type="submission" date="2017-01" db="EMBL/GenBank/DDBJ databases">
        <authorList>
            <person name="Varghese N."/>
            <person name="Submissions S."/>
        </authorList>
    </citation>
    <scope>NUCLEOTIDE SEQUENCE [LARGE SCALE GENOMIC DNA]</scope>
    <source>
        <strain evidence="3">DSM 24913</strain>
    </source>
</reference>
<feature type="chain" id="PRO_5013020919" description="Thioredoxin domain-containing protein" evidence="1">
    <location>
        <begin position="20"/>
        <end position="164"/>
    </location>
</feature>
<name>A0A1N7L6A6_9GAMM</name>
<evidence type="ECO:0000313" key="3">
    <source>
        <dbReference type="Proteomes" id="UP000185639"/>
    </source>
</evidence>
<gene>
    <name evidence="2" type="ORF">SAMN05421686_103313</name>
</gene>
<evidence type="ECO:0008006" key="4">
    <source>
        <dbReference type="Google" id="ProtNLM"/>
    </source>
</evidence>
<accession>A0A1N7L6A6</accession>
<dbReference type="SUPFAM" id="SSF52833">
    <property type="entry name" value="Thioredoxin-like"/>
    <property type="match status" value="1"/>
</dbReference>
<proteinExistence type="predicted"/>
<protein>
    <recommendedName>
        <fullName evidence="4">Thioredoxin domain-containing protein</fullName>
    </recommendedName>
</protein>
<evidence type="ECO:0000256" key="1">
    <source>
        <dbReference type="SAM" id="SignalP"/>
    </source>
</evidence>
<dbReference type="Proteomes" id="UP000185639">
    <property type="component" value="Unassembled WGS sequence"/>
</dbReference>
<evidence type="ECO:0000313" key="2">
    <source>
        <dbReference type="EMBL" id="SIS69347.1"/>
    </source>
</evidence>
<keyword evidence="1" id="KW-0732">Signal</keyword>
<dbReference type="EMBL" id="FTOH01000003">
    <property type="protein sequence ID" value="SIS69347.1"/>
    <property type="molecule type" value="Genomic_DNA"/>
</dbReference>
<keyword evidence="3" id="KW-1185">Reference proteome</keyword>
<feature type="signal peptide" evidence="1">
    <location>
        <begin position="1"/>
        <end position="19"/>
    </location>
</feature>
<dbReference type="AlphaFoldDB" id="A0A1N7L6A6"/>